<dbReference type="InterPro" id="IPR029068">
    <property type="entry name" value="Glyas_Bleomycin-R_OHBP_Dase"/>
</dbReference>
<sequence length="153" mass="16442">MPVVIGRRPAELSSDAAIGPASTAIVRRVTAFIRNVSFDAADPYVLAVFWSEVVGHPVHPDCAPGDHEVVIEPPGGPRLYFQAVLESKSVKNRVHVCLQPADLSRDAEIDRLLAAGATLFADHRTPDGAGWAVLQDPAGNEFCVTRADSERHP</sequence>
<evidence type="ECO:0000313" key="3">
    <source>
        <dbReference type="Proteomes" id="UP000624709"/>
    </source>
</evidence>
<keyword evidence="3" id="KW-1185">Reference proteome</keyword>
<dbReference type="InterPro" id="IPR041581">
    <property type="entry name" value="Glyoxalase_6"/>
</dbReference>
<protein>
    <submittedName>
        <fullName evidence="2">Glyoxalase</fullName>
    </submittedName>
</protein>
<reference evidence="2 3" key="1">
    <citation type="submission" date="2021-01" db="EMBL/GenBank/DDBJ databases">
        <title>Whole genome shotgun sequence of Actinoplanes palleronii NBRC 14916.</title>
        <authorList>
            <person name="Komaki H."/>
            <person name="Tamura T."/>
        </authorList>
    </citation>
    <scope>NUCLEOTIDE SEQUENCE [LARGE SCALE GENOMIC DNA]</scope>
    <source>
        <strain evidence="2 3">NBRC 14916</strain>
    </source>
</reference>
<dbReference type="PANTHER" id="PTHR35908">
    <property type="entry name" value="HYPOTHETICAL FUSION PROTEIN"/>
    <property type="match status" value="1"/>
</dbReference>
<comment type="caution">
    <text evidence="2">The sequence shown here is derived from an EMBL/GenBank/DDBJ whole genome shotgun (WGS) entry which is preliminary data.</text>
</comment>
<dbReference type="SUPFAM" id="SSF54593">
    <property type="entry name" value="Glyoxalase/Bleomycin resistance protein/Dihydroxybiphenyl dioxygenase"/>
    <property type="match status" value="1"/>
</dbReference>
<name>A0ABQ4B948_9ACTN</name>
<proteinExistence type="predicted"/>
<dbReference type="PANTHER" id="PTHR35908:SF1">
    <property type="entry name" value="CONSERVED PROTEIN"/>
    <property type="match status" value="1"/>
</dbReference>
<evidence type="ECO:0000313" key="2">
    <source>
        <dbReference type="EMBL" id="GIE67158.1"/>
    </source>
</evidence>
<dbReference type="EMBL" id="BOMS01000045">
    <property type="protein sequence ID" value="GIE67158.1"/>
    <property type="molecule type" value="Genomic_DNA"/>
</dbReference>
<feature type="domain" description="Glyoxalase-like" evidence="1">
    <location>
        <begin position="36"/>
        <end position="145"/>
    </location>
</feature>
<accession>A0ABQ4B948</accession>
<gene>
    <name evidence="2" type="ORF">Apa02nite_032660</name>
</gene>
<evidence type="ECO:0000259" key="1">
    <source>
        <dbReference type="Pfam" id="PF18029"/>
    </source>
</evidence>
<dbReference type="Gene3D" id="3.10.180.10">
    <property type="entry name" value="2,3-Dihydroxybiphenyl 1,2-Dioxygenase, domain 1"/>
    <property type="match status" value="1"/>
</dbReference>
<dbReference type="Pfam" id="PF18029">
    <property type="entry name" value="Glyoxalase_6"/>
    <property type="match status" value="1"/>
</dbReference>
<organism evidence="2 3">
    <name type="scientific">Actinoplanes palleronii</name>
    <dbReference type="NCBI Taxonomy" id="113570"/>
    <lineage>
        <taxon>Bacteria</taxon>
        <taxon>Bacillati</taxon>
        <taxon>Actinomycetota</taxon>
        <taxon>Actinomycetes</taxon>
        <taxon>Micromonosporales</taxon>
        <taxon>Micromonosporaceae</taxon>
        <taxon>Actinoplanes</taxon>
    </lineage>
</organism>
<dbReference type="Proteomes" id="UP000624709">
    <property type="component" value="Unassembled WGS sequence"/>
</dbReference>